<organism evidence="2 3">
    <name type="scientific">Wuchereria bancrofti</name>
    <dbReference type="NCBI Taxonomy" id="6293"/>
    <lineage>
        <taxon>Eukaryota</taxon>
        <taxon>Metazoa</taxon>
        <taxon>Ecdysozoa</taxon>
        <taxon>Nematoda</taxon>
        <taxon>Chromadorea</taxon>
        <taxon>Rhabditida</taxon>
        <taxon>Spirurina</taxon>
        <taxon>Spiruromorpha</taxon>
        <taxon>Filarioidea</taxon>
        <taxon>Onchocercidae</taxon>
        <taxon>Wuchereria</taxon>
    </lineage>
</organism>
<reference evidence="2" key="1">
    <citation type="submission" date="2015-03" db="EMBL/GenBank/DDBJ databases">
        <title>Wuchereria bancrofti Genome Sequencing Papua New Guinea Strain.</title>
        <authorList>
            <person name="Small S.T."/>
            <person name="Serre D."/>
            <person name="Zimmerman P.A."/>
        </authorList>
    </citation>
    <scope>NUCLEOTIDE SEQUENCE [LARGE SCALE GENOMIC DNA]</scope>
    <source>
        <strain evidence="2">pt0022</strain>
    </source>
</reference>
<dbReference type="AlphaFoldDB" id="A0AAF5Q0L5"/>
<dbReference type="WBParaSite" id="mrna-Wban_08359">
    <property type="protein sequence ID" value="mrna-Wban_08359"/>
    <property type="gene ID" value="Wban_08359"/>
</dbReference>
<reference evidence="2" key="2">
    <citation type="journal article" date="2016" name="Mol. Ecol.">
        <title>Population genomics of the filarial nematode parasite Wuchereria bancrofti from mosquitoes.</title>
        <authorList>
            <person name="Small S.T."/>
            <person name="Reimer L.J."/>
            <person name="Tisch D.J."/>
            <person name="King C.L."/>
            <person name="Christensen B.M."/>
            <person name="Siba P.M."/>
            <person name="Kazura J.W."/>
            <person name="Serre D."/>
            <person name="Zimmerman P.A."/>
        </authorList>
    </citation>
    <scope>NUCLEOTIDE SEQUENCE</scope>
    <source>
        <strain evidence="2">pt0022</strain>
    </source>
</reference>
<feature type="compositionally biased region" description="Polar residues" evidence="1">
    <location>
        <begin position="1"/>
        <end position="17"/>
    </location>
</feature>
<proteinExistence type="predicted"/>
<evidence type="ECO:0000256" key="1">
    <source>
        <dbReference type="SAM" id="MobiDB-lite"/>
    </source>
</evidence>
<feature type="region of interest" description="Disordered" evidence="1">
    <location>
        <begin position="1"/>
        <end position="24"/>
    </location>
</feature>
<protein>
    <submittedName>
        <fullName evidence="3">Uncharacterized protein</fullName>
    </submittedName>
</protein>
<accession>A0AAF5Q0L5</accession>
<dbReference type="Proteomes" id="UP000093561">
    <property type="component" value="Unassembled WGS sequence"/>
</dbReference>
<evidence type="ECO:0000313" key="2">
    <source>
        <dbReference type="Proteomes" id="UP000093561"/>
    </source>
</evidence>
<reference evidence="3" key="3">
    <citation type="submission" date="2024-02" db="UniProtKB">
        <authorList>
            <consortium name="WormBaseParasite"/>
        </authorList>
    </citation>
    <scope>IDENTIFICATION</scope>
    <source>
        <strain evidence="3">pt0022</strain>
    </source>
</reference>
<sequence>MLHMKFNQNSNNHQISQPARLDEPQNPRNMIRACLNSHFQGGQYIIITCCKKVGRKVYT</sequence>
<name>A0AAF5Q0L5_WUCBA</name>
<evidence type="ECO:0000313" key="3">
    <source>
        <dbReference type="WBParaSite" id="mrna-Wban_08359"/>
    </source>
</evidence>